<keyword evidence="8" id="KW-1185">Reference proteome</keyword>
<reference evidence="7" key="2">
    <citation type="submission" date="2025-09" db="UniProtKB">
        <authorList>
            <consortium name="Ensembl"/>
        </authorList>
    </citation>
    <scope>IDENTIFICATION</scope>
</reference>
<dbReference type="Gene3D" id="3.10.250.10">
    <property type="entry name" value="SRCR-like domain"/>
    <property type="match status" value="1"/>
</dbReference>
<dbReference type="GeneTree" id="ENSGT00940000162108"/>
<evidence type="ECO:0000313" key="7">
    <source>
        <dbReference type="Ensembl" id="ENSHCOP00000011896.1"/>
    </source>
</evidence>
<dbReference type="OMA" id="CPNEATH"/>
<dbReference type="SMART" id="SM00202">
    <property type="entry name" value="SR"/>
    <property type="match status" value="1"/>
</dbReference>
<protein>
    <recommendedName>
        <fullName evidence="6">SRCR domain-containing protein</fullName>
    </recommendedName>
</protein>
<sequence length="208" mass="22981">MTEGHSHSTRRRRTTTTTNTTCPFPTTPAQSIDDGEVRLANGASSSCSGRVEIFQRGQWGTVCDDFWDLKHAQVVCRQLGCSRALAAPLRAHFGEGRGPIWLDNVRCTGSEAKLGECNHLGIGSHDCGHHEDAGVVCEGTLAFRSVIYSILFDSQHGNYLSIVYYPLGYNVFLLLFMCSHHVALCKESTPLSLRLCPNEATHHWPNHL</sequence>
<evidence type="ECO:0000259" key="6">
    <source>
        <dbReference type="PROSITE" id="PS50287"/>
    </source>
</evidence>
<dbReference type="InterPro" id="IPR036772">
    <property type="entry name" value="SRCR-like_dom_sf"/>
</dbReference>
<feature type="disulfide bond" evidence="4">
    <location>
        <begin position="76"/>
        <end position="137"/>
    </location>
</feature>
<evidence type="ECO:0000256" key="4">
    <source>
        <dbReference type="PROSITE-ProRule" id="PRU00196"/>
    </source>
</evidence>
<dbReference type="FunFam" id="3.10.250.10:FF:000001">
    <property type="entry name" value="Lysyl oxidase 4 isoform X1"/>
    <property type="match status" value="1"/>
</dbReference>
<accession>A0A3Q2Y384</accession>
<evidence type="ECO:0000256" key="3">
    <source>
        <dbReference type="ARBA" id="ARBA00023157"/>
    </source>
</evidence>
<dbReference type="Pfam" id="PF00530">
    <property type="entry name" value="SRCR"/>
    <property type="match status" value="1"/>
</dbReference>
<feature type="disulfide bond" evidence="4">
    <location>
        <begin position="107"/>
        <end position="117"/>
    </location>
</feature>
<feature type="domain" description="SRCR" evidence="6">
    <location>
        <begin position="37"/>
        <end position="138"/>
    </location>
</feature>
<dbReference type="SUPFAM" id="SSF56487">
    <property type="entry name" value="SRCR-like"/>
    <property type="match status" value="1"/>
</dbReference>
<reference evidence="7" key="1">
    <citation type="submission" date="2025-08" db="UniProtKB">
        <authorList>
            <consortium name="Ensembl"/>
        </authorList>
    </citation>
    <scope>IDENTIFICATION</scope>
</reference>
<feature type="region of interest" description="Disordered" evidence="5">
    <location>
        <begin position="1"/>
        <end position="23"/>
    </location>
</feature>
<proteinExistence type="predicted"/>
<dbReference type="PRINTS" id="PR00258">
    <property type="entry name" value="SPERACTRCPTR"/>
</dbReference>
<dbReference type="Proteomes" id="UP000264820">
    <property type="component" value="Unplaced"/>
</dbReference>
<evidence type="ECO:0000256" key="1">
    <source>
        <dbReference type="ARBA" id="ARBA00022729"/>
    </source>
</evidence>
<keyword evidence="3 4" id="KW-1015">Disulfide bond</keyword>
<keyword evidence="2" id="KW-0677">Repeat</keyword>
<evidence type="ECO:0000313" key="8">
    <source>
        <dbReference type="Proteomes" id="UP000264820"/>
    </source>
</evidence>
<evidence type="ECO:0000256" key="5">
    <source>
        <dbReference type="SAM" id="MobiDB-lite"/>
    </source>
</evidence>
<dbReference type="STRING" id="109280.ENSHCOP00000011896"/>
<dbReference type="PANTHER" id="PTHR19331">
    <property type="entry name" value="SCAVENGER RECEPTOR DOMAIN-CONTAINING"/>
    <property type="match status" value="1"/>
</dbReference>
<keyword evidence="1" id="KW-0732">Signal</keyword>
<dbReference type="PROSITE" id="PS50287">
    <property type="entry name" value="SRCR_2"/>
    <property type="match status" value="1"/>
</dbReference>
<dbReference type="AlphaFoldDB" id="A0A3Q2Y384"/>
<evidence type="ECO:0000256" key="2">
    <source>
        <dbReference type="ARBA" id="ARBA00022737"/>
    </source>
</evidence>
<feature type="disulfide bond" evidence="4">
    <location>
        <begin position="63"/>
        <end position="127"/>
    </location>
</feature>
<dbReference type="Ensembl" id="ENSHCOT00000026732.1">
    <property type="protein sequence ID" value="ENSHCOP00000011896.1"/>
    <property type="gene ID" value="ENSHCOG00000014819.1"/>
</dbReference>
<dbReference type="GO" id="GO:0016020">
    <property type="term" value="C:membrane"/>
    <property type="evidence" value="ECO:0007669"/>
    <property type="project" value="InterPro"/>
</dbReference>
<organism evidence="7 8">
    <name type="scientific">Hippocampus comes</name>
    <name type="common">Tiger tail seahorse</name>
    <dbReference type="NCBI Taxonomy" id="109280"/>
    <lineage>
        <taxon>Eukaryota</taxon>
        <taxon>Metazoa</taxon>
        <taxon>Chordata</taxon>
        <taxon>Craniata</taxon>
        <taxon>Vertebrata</taxon>
        <taxon>Euteleostomi</taxon>
        <taxon>Actinopterygii</taxon>
        <taxon>Neopterygii</taxon>
        <taxon>Teleostei</taxon>
        <taxon>Neoteleostei</taxon>
        <taxon>Acanthomorphata</taxon>
        <taxon>Syngnathiaria</taxon>
        <taxon>Syngnathiformes</taxon>
        <taxon>Syngnathoidei</taxon>
        <taxon>Syngnathidae</taxon>
        <taxon>Hippocampus</taxon>
    </lineage>
</organism>
<name>A0A3Q2Y384_HIPCM</name>
<dbReference type="InterPro" id="IPR001190">
    <property type="entry name" value="SRCR"/>
</dbReference>